<gene>
    <name evidence="1" type="ORF">Goshw_015814</name>
</gene>
<name>A0A7J9MII2_GOSSC</name>
<evidence type="ECO:0000313" key="1">
    <source>
        <dbReference type="EMBL" id="MBA0870677.1"/>
    </source>
</evidence>
<dbReference type="InterPro" id="IPR046349">
    <property type="entry name" value="C1-like_sf"/>
</dbReference>
<accession>A0A7J9MII2</accession>
<keyword evidence="2" id="KW-1185">Reference proteome</keyword>
<sequence>MKGGPRFSCMECEFRLNKNCAEAPIEMDHHFHHKHNLKLMASSP</sequence>
<protein>
    <recommendedName>
        <fullName evidence="3">DC1 domain-containing protein</fullName>
    </recommendedName>
</protein>
<reference evidence="1 2" key="1">
    <citation type="journal article" date="2019" name="Genome Biol. Evol.">
        <title>Insights into the evolution of the New World diploid cottons (Gossypium, subgenus Houzingenia) based on genome sequencing.</title>
        <authorList>
            <person name="Grover C.E."/>
            <person name="Arick M.A. 2nd"/>
            <person name="Thrash A."/>
            <person name="Conover J.L."/>
            <person name="Sanders W.S."/>
            <person name="Peterson D.G."/>
            <person name="Frelichowski J.E."/>
            <person name="Scheffler J.A."/>
            <person name="Scheffler B.E."/>
            <person name="Wendel J.F."/>
        </authorList>
    </citation>
    <scope>NUCLEOTIDE SEQUENCE [LARGE SCALE GENOMIC DNA]</scope>
    <source>
        <strain evidence="1">1</strain>
        <tissue evidence="1">Leaf</tissue>
    </source>
</reference>
<dbReference type="EMBL" id="JABFAF010000011">
    <property type="protein sequence ID" value="MBA0870677.1"/>
    <property type="molecule type" value="Genomic_DNA"/>
</dbReference>
<dbReference type="OrthoDB" id="988888at2759"/>
<proteinExistence type="predicted"/>
<evidence type="ECO:0008006" key="3">
    <source>
        <dbReference type="Google" id="ProtNLM"/>
    </source>
</evidence>
<dbReference type="SUPFAM" id="SSF57889">
    <property type="entry name" value="Cysteine-rich domain"/>
    <property type="match status" value="1"/>
</dbReference>
<organism evidence="1 2">
    <name type="scientific">Gossypium schwendimanii</name>
    <name type="common">Cotton</name>
    <dbReference type="NCBI Taxonomy" id="34291"/>
    <lineage>
        <taxon>Eukaryota</taxon>
        <taxon>Viridiplantae</taxon>
        <taxon>Streptophyta</taxon>
        <taxon>Embryophyta</taxon>
        <taxon>Tracheophyta</taxon>
        <taxon>Spermatophyta</taxon>
        <taxon>Magnoliopsida</taxon>
        <taxon>eudicotyledons</taxon>
        <taxon>Gunneridae</taxon>
        <taxon>Pentapetalae</taxon>
        <taxon>rosids</taxon>
        <taxon>malvids</taxon>
        <taxon>Malvales</taxon>
        <taxon>Malvaceae</taxon>
        <taxon>Malvoideae</taxon>
        <taxon>Gossypium</taxon>
    </lineage>
</organism>
<dbReference type="Proteomes" id="UP000593576">
    <property type="component" value="Unassembled WGS sequence"/>
</dbReference>
<comment type="caution">
    <text evidence="1">The sequence shown here is derived from an EMBL/GenBank/DDBJ whole genome shotgun (WGS) entry which is preliminary data.</text>
</comment>
<dbReference type="AlphaFoldDB" id="A0A7J9MII2"/>
<evidence type="ECO:0000313" key="2">
    <source>
        <dbReference type="Proteomes" id="UP000593576"/>
    </source>
</evidence>